<accession>A0A2B7XJ01</accession>
<sequence>MPSSTLPEWYKELRAVRLPLKTGVARLTGVGFLSGRKVCTPRDPMCSYKDSNIRVMEAFHPLYESKASSHSQDDYWNFIFHSACWDILCDRVLLDVTPSAVNDLARLLGELFLCTTWSRDGYIEPGHDFGGVAKFRQPFSYPLDEMIDAGFPWAAFAPSKLVSKEIFSSIAGGEILSPGEVVELRNTTGHDVFCRLPMDIIHSLLAFLPSSGDIRNLRLASRPVALVTRTSLQLPQTFWRCRFSSDADMGFALPLDADRGFTDWRSLYFSIRHGLRKQQIPDDLKNRKVIWDIVGIYAPLLRLHLRGLSLHGIPALTSLAQSRFLPAGDIITTKTMTTYSELLHVGSRLIFTRSLLPKLAEGEVCAFGISTITFTSRIYVSGLRVVYSSGSDSSTSIDHSLGYVMSSIDTLIRLPAYNFCGLELATCVDGIVGMRVLLDDGYHSAWVGNNGQGQPGVEFGVLSVKKNRSFNFVAGFDHFKMVALAVKFGGIED</sequence>
<gene>
    <name evidence="2" type="ORF">AJ80_07799</name>
</gene>
<dbReference type="OrthoDB" id="4452694at2759"/>
<evidence type="ECO:0000259" key="1">
    <source>
        <dbReference type="Pfam" id="PF24539"/>
    </source>
</evidence>
<feature type="domain" description="DUF7600" evidence="1">
    <location>
        <begin position="335"/>
        <end position="487"/>
    </location>
</feature>
<proteinExistence type="predicted"/>
<keyword evidence="3" id="KW-1185">Reference proteome</keyword>
<dbReference type="InterPro" id="IPR056021">
    <property type="entry name" value="DUF7600"/>
</dbReference>
<reference evidence="2 3" key="1">
    <citation type="submission" date="2017-10" db="EMBL/GenBank/DDBJ databases">
        <title>Comparative genomics in systemic dimorphic fungi from Ajellomycetaceae.</title>
        <authorList>
            <person name="Munoz J.F."/>
            <person name="Mcewen J.G."/>
            <person name="Clay O.K."/>
            <person name="Cuomo C.A."/>
        </authorList>
    </citation>
    <scope>NUCLEOTIDE SEQUENCE [LARGE SCALE GENOMIC DNA]</scope>
    <source>
        <strain evidence="2 3">UAMH7299</strain>
    </source>
</reference>
<evidence type="ECO:0000313" key="2">
    <source>
        <dbReference type="EMBL" id="PGH08761.1"/>
    </source>
</evidence>
<dbReference type="Proteomes" id="UP000224634">
    <property type="component" value="Unassembled WGS sequence"/>
</dbReference>
<comment type="caution">
    <text evidence="2">The sequence shown here is derived from an EMBL/GenBank/DDBJ whole genome shotgun (WGS) entry which is preliminary data.</text>
</comment>
<organism evidence="2 3">
    <name type="scientific">Polytolypa hystricis (strain UAMH7299)</name>
    <dbReference type="NCBI Taxonomy" id="1447883"/>
    <lineage>
        <taxon>Eukaryota</taxon>
        <taxon>Fungi</taxon>
        <taxon>Dikarya</taxon>
        <taxon>Ascomycota</taxon>
        <taxon>Pezizomycotina</taxon>
        <taxon>Eurotiomycetes</taxon>
        <taxon>Eurotiomycetidae</taxon>
        <taxon>Onygenales</taxon>
        <taxon>Onygenales incertae sedis</taxon>
        <taxon>Polytolypa</taxon>
    </lineage>
</organism>
<evidence type="ECO:0000313" key="3">
    <source>
        <dbReference type="Proteomes" id="UP000224634"/>
    </source>
</evidence>
<protein>
    <recommendedName>
        <fullName evidence="1">DUF7600 domain-containing protein</fullName>
    </recommendedName>
</protein>
<dbReference type="STRING" id="1447883.A0A2B7XJ01"/>
<dbReference type="EMBL" id="PDNA01000157">
    <property type="protein sequence ID" value="PGH08761.1"/>
    <property type="molecule type" value="Genomic_DNA"/>
</dbReference>
<dbReference type="AlphaFoldDB" id="A0A2B7XJ01"/>
<name>A0A2B7XJ01_POLH7</name>
<dbReference type="Pfam" id="PF24539">
    <property type="entry name" value="DUF7600"/>
    <property type="match status" value="1"/>
</dbReference>